<accession>A9BBC6</accession>
<sequence>MGSFSKALDLNGANTTTSIVLTTMVIFLVVLVAGLSLTFIRQLNSVKKSQPLKSIDKRPKGF</sequence>
<evidence type="ECO:0000313" key="3">
    <source>
        <dbReference type="Proteomes" id="UP000000788"/>
    </source>
</evidence>
<keyword evidence="1" id="KW-1133">Transmembrane helix</keyword>
<dbReference type="EMBL" id="CP000878">
    <property type="protein sequence ID" value="ABX09138.1"/>
    <property type="molecule type" value="Genomic_DNA"/>
</dbReference>
<protein>
    <submittedName>
        <fullName evidence="2">Uncharacterized protein</fullName>
    </submittedName>
</protein>
<dbReference type="Proteomes" id="UP000000788">
    <property type="component" value="Chromosome"/>
</dbReference>
<feature type="transmembrane region" description="Helical" evidence="1">
    <location>
        <begin position="20"/>
        <end position="40"/>
    </location>
</feature>
<evidence type="ECO:0000256" key="1">
    <source>
        <dbReference type="SAM" id="Phobius"/>
    </source>
</evidence>
<organism evidence="2 3">
    <name type="scientific">Prochlorococcus marinus (strain MIT 9211)</name>
    <dbReference type="NCBI Taxonomy" id="93059"/>
    <lineage>
        <taxon>Bacteria</taxon>
        <taxon>Bacillati</taxon>
        <taxon>Cyanobacteriota</taxon>
        <taxon>Cyanophyceae</taxon>
        <taxon>Synechococcales</taxon>
        <taxon>Prochlorococcaceae</taxon>
        <taxon>Prochlorococcus</taxon>
    </lineage>
</organism>
<name>A9BBC6_PROM4</name>
<keyword evidence="1" id="KW-0812">Transmembrane</keyword>
<keyword evidence="3" id="KW-1185">Reference proteome</keyword>
<gene>
    <name evidence="2" type="ordered locus">P9211_12071</name>
</gene>
<keyword evidence="1" id="KW-0472">Membrane</keyword>
<reference evidence="2 3" key="1">
    <citation type="journal article" date="2007" name="PLoS Genet.">
        <title>Patterns and implications of gene gain and loss in the evolution of Prochlorococcus.</title>
        <authorList>
            <person name="Kettler G.C."/>
            <person name="Martiny A.C."/>
            <person name="Huang K."/>
            <person name="Zucker J."/>
            <person name="Coleman M.L."/>
            <person name="Rodrigue S."/>
            <person name="Chen F."/>
            <person name="Lapidus A."/>
            <person name="Ferriera S."/>
            <person name="Johnson J."/>
            <person name="Steglich C."/>
            <person name="Church G.M."/>
            <person name="Richardson P."/>
            <person name="Chisholm S.W."/>
        </authorList>
    </citation>
    <scope>NUCLEOTIDE SEQUENCE [LARGE SCALE GENOMIC DNA]</scope>
    <source>
        <strain evidence="3">MIT 9211</strain>
    </source>
</reference>
<dbReference type="AlphaFoldDB" id="A9BBC6"/>
<evidence type="ECO:0000313" key="2">
    <source>
        <dbReference type="EMBL" id="ABX09138.1"/>
    </source>
</evidence>
<dbReference type="KEGG" id="pmj:P9211_12071"/>
<dbReference type="HOGENOM" id="CLU_2900610_0_0_3"/>
<proteinExistence type="predicted"/>
<dbReference type="RefSeq" id="WP_012195759.1">
    <property type="nucleotide sequence ID" value="NC_009976.1"/>
</dbReference>